<dbReference type="Proteomes" id="UP001151760">
    <property type="component" value="Unassembled WGS sequence"/>
</dbReference>
<proteinExistence type="predicted"/>
<keyword evidence="1" id="KW-0175">Coiled coil</keyword>
<keyword evidence="3" id="KW-1185">Reference proteome</keyword>
<name>A0ABQ5DWP7_9ASTR</name>
<sequence>MAIVRAILSSGTEYHTRTDIFTTPLPRERFNFLIDKIGMRSMSPETLKRLAEETEYVHRSSYAKDEEQKHVGSTITKKKKKLDKARAELTLFEKLIRSYIDQFEVACLRKKHLSPKSDVEEVAPIENTDGDMDVDEDVNDEAMKSRQIHYDVAAIDRLLNHDYTEEENSAMDELEDGFLKAFKATLELLEHMGVAKSETKKNEQAYDI</sequence>
<accession>A0ABQ5DWP7</accession>
<organism evidence="2 3">
    <name type="scientific">Tanacetum coccineum</name>
    <dbReference type="NCBI Taxonomy" id="301880"/>
    <lineage>
        <taxon>Eukaryota</taxon>
        <taxon>Viridiplantae</taxon>
        <taxon>Streptophyta</taxon>
        <taxon>Embryophyta</taxon>
        <taxon>Tracheophyta</taxon>
        <taxon>Spermatophyta</taxon>
        <taxon>Magnoliopsida</taxon>
        <taxon>eudicotyledons</taxon>
        <taxon>Gunneridae</taxon>
        <taxon>Pentapetalae</taxon>
        <taxon>asterids</taxon>
        <taxon>campanulids</taxon>
        <taxon>Asterales</taxon>
        <taxon>Asteraceae</taxon>
        <taxon>Asteroideae</taxon>
        <taxon>Anthemideae</taxon>
        <taxon>Anthemidinae</taxon>
        <taxon>Tanacetum</taxon>
    </lineage>
</organism>
<feature type="coiled-coil region" evidence="1">
    <location>
        <begin position="75"/>
        <end position="102"/>
    </location>
</feature>
<evidence type="ECO:0000313" key="3">
    <source>
        <dbReference type="Proteomes" id="UP001151760"/>
    </source>
</evidence>
<comment type="caution">
    <text evidence="2">The sequence shown here is derived from an EMBL/GenBank/DDBJ whole genome shotgun (WGS) entry which is preliminary data.</text>
</comment>
<reference evidence="2" key="1">
    <citation type="journal article" date="2022" name="Int. J. Mol. Sci.">
        <title>Draft Genome of Tanacetum Coccineum: Genomic Comparison of Closely Related Tanacetum-Family Plants.</title>
        <authorList>
            <person name="Yamashiro T."/>
            <person name="Shiraishi A."/>
            <person name="Nakayama K."/>
            <person name="Satake H."/>
        </authorList>
    </citation>
    <scope>NUCLEOTIDE SEQUENCE</scope>
</reference>
<protein>
    <submittedName>
        <fullName evidence="2">Uncharacterized protein</fullName>
    </submittedName>
</protein>
<evidence type="ECO:0000256" key="1">
    <source>
        <dbReference type="SAM" id="Coils"/>
    </source>
</evidence>
<dbReference type="EMBL" id="BQNB010015724">
    <property type="protein sequence ID" value="GJT43388.1"/>
    <property type="molecule type" value="Genomic_DNA"/>
</dbReference>
<gene>
    <name evidence="2" type="ORF">Tco_0952103</name>
</gene>
<evidence type="ECO:0000313" key="2">
    <source>
        <dbReference type="EMBL" id="GJT43388.1"/>
    </source>
</evidence>
<reference evidence="2" key="2">
    <citation type="submission" date="2022-01" db="EMBL/GenBank/DDBJ databases">
        <authorList>
            <person name="Yamashiro T."/>
            <person name="Shiraishi A."/>
            <person name="Satake H."/>
            <person name="Nakayama K."/>
        </authorList>
    </citation>
    <scope>NUCLEOTIDE SEQUENCE</scope>
</reference>